<dbReference type="EMBL" id="JACNJD010000175">
    <property type="protein sequence ID" value="MBC8176923.1"/>
    <property type="molecule type" value="Genomic_DNA"/>
</dbReference>
<dbReference type="InterPro" id="IPR004017">
    <property type="entry name" value="Cys_rich_dom"/>
</dbReference>
<dbReference type="PANTHER" id="PTHR42947:SF1">
    <property type="entry name" value="COB--COM HETERODISULFIDE REDUCTASE SUBUNIT B 1"/>
    <property type="match status" value="1"/>
</dbReference>
<dbReference type="Proteomes" id="UP000650524">
    <property type="component" value="Unassembled WGS sequence"/>
</dbReference>
<dbReference type="Gene3D" id="3.40.50.11810">
    <property type="match status" value="1"/>
</dbReference>
<proteinExistence type="predicted"/>
<evidence type="ECO:0000259" key="2">
    <source>
        <dbReference type="Pfam" id="PF02754"/>
    </source>
</evidence>
<protein>
    <submittedName>
        <fullName evidence="3">CoB--CoM heterodisulfide reductase iron-sulfur subunit B family protein</fullName>
    </submittedName>
</protein>
<dbReference type="InterPro" id="IPR051278">
    <property type="entry name" value="HdrB/HdrD_reductase"/>
</dbReference>
<feature type="domain" description="Cysteine-rich" evidence="2">
    <location>
        <begin position="143"/>
        <end position="229"/>
    </location>
</feature>
<evidence type="ECO:0000313" key="3">
    <source>
        <dbReference type="EMBL" id="MBC8176923.1"/>
    </source>
</evidence>
<name>A0A8J6MXM7_9DELT</name>
<sequence>MKIAIYPGCMVLARFQEYELASRKVLEQLGYEIVELGEFCCCGASLLPGVTDNWVNLTAYTLALAEKAGTDIVTLCGNCTNNFKRVNSYFEGDHKVRDEINSTLGKLDLVYGGSVKVNHLIEVLYGKREQVAGLVKRKIDARVAVSHPCQVLRPKGITGIEDPNAFRRILEVLRLDIIDYPEEHECCGATALLFNEKMGIRQGRSKLESCKAHGANLVIAACGNCLFLLDRLQNKIFKENKELKIPVTALSQLVAFSFGFDDKSLSKPFTGSKVPRSTGSPTGFRG</sequence>
<dbReference type="AlphaFoldDB" id="A0A8J6MXM7"/>
<keyword evidence="1" id="KW-0560">Oxidoreductase</keyword>
<gene>
    <name evidence="3" type="ORF">H8E19_05915</name>
</gene>
<evidence type="ECO:0000313" key="4">
    <source>
        <dbReference type="Proteomes" id="UP000650524"/>
    </source>
</evidence>
<dbReference type="Gene3D" id="1.20.1050.140">
    <property type="match status" value="1"/>
</dbReference>
<evidence type="ECO:0000256" key="1">
    <source>
        <dbReference type="ARBA" id="ARBA00023002"/>
    </source>
</evidence>
<organism evidence="3 4">
    <name type="scientific">Candidatus Desulfacyla euxinica</name>
    <dbReference type="NCBI Taxonomy" id="2841693"/>
    <lineage>
        <taxon>Bacteria</taxon>
        <taxon>Deltaproteobacteria</taxon>
        <taxon>Candidatus Desulfacyla</taxon>
    </lineage>
</organism>
<reference evidence="3 4" key="1">
    <citation type="submission" date="2020-08" db="EMBL/GenBank/DDBJ databases">
        <title>Bridging the membrane lipid divide: bacteria of the FCB group superphylum have the potential to synthesize archaeal ether lipids.</title>
        <authorList>
            <person name="Villanueva L."/>
            <person name="Von Meijenfeldt F.A.B."/>
            <person name="Westbye A.B."/>
            <person name="Yadav S."/>
            <person name="Hopmans E.C."/>
            <person name="Dutilh B.E."/>
            <person name="Sinninghe Damste J.S."/>
        </authorList>
    </citation>
    <scope>NUCLEOTIDE SEQUENCE [LARGE SCALE GENOMIC DNA]</scope>
    <source>
        <strain evidence="3">NIOZ-UU27</strain>
    </source>
</reference>
<dbReference type="GO" id="GO:0016491">
    <property type="term" value="F:oxidoreductase activity"/>
    <property type="evidence" value="ECO:0007669"/>
    <property type="project" value="UniProtKB-KW"/>
</dbReference>
<dbReference type="PANTHER" id="PTHR42947">
    <property type="entry name" value="COB--COM HETERODISULFIDE REDUCTASE SUBUNIT B 1"/>
    <property type="match status" value="1"/>
</dbReference>
<feature type="domain" description="Cysteine-rich" evidence="2">
    <location>
        <begin position="3"/>
        <end position="84"/>
    </location>
</feature>
<dbReference type="Pfam" id="PF02754">
    <property type="entry name" value="CCG"/>
    <property type="match status" value="2"/>
</dbReference>
<accession>A0A8J6MXM7</accession>
<comment type="caution">
    <text evidence="3">The sequence shown here is derived from an EMBL/GenBank/DDBJ whole genome shotgun (WGS) entry which is preliminary data.</text>
</comment>